<keyword evidence="2" id="KW-1185">Reference proteome</keyword>
<dbReference type="PANTHER" id="PTHR42759">
    <property type="entry name" value="MOXR FAMILY PROTEIN"/>
    <property type="match status" value="1"/>
</dbReference>
<dbReference type="GO" id="GO:0016887">
    <property type="term" value="F:ATP hydrolysis activity"/>
    <property type="evidence" value="ECO:0007669"/>
    <property type="project" value="InterPro"/>
</dbReference>
<dbReference type="SUPFAM" id="SSF52540">
    <property type="entry name" value="P-loop containing nucleoside triphosphate hydrolases"/>
    <property type="match status" value="1"/>
</dbReference>
<dbReference type="Pfam" id="PF17863">
    <property type="entry name" value="AAA_lid_2"/>
    <property type="match status" value="1"/>
</dbReference>
<dbReference type="Pfam" id="PF07726">
    <property type="entry name" value="AAA_3"/>
    <property type="match status" value="1"/>
</dbReference>
<dbReference type="PIRSF" id="PIRSF002849">
    <property type="entry name" value="AAA_ATPase_chaperone_MoxR_prd"/>
    <property type="match status" value="1"/>
</dbReference>
<dbReference type="InterPro" id="IPR011703">
    <property type="entry name" value="ATPase_AAA-3"/>
</dbReference>
<dbReference type="InterPro" id="IPR050764">
    <property type="entry name" value="CbbQ/NirQ/NorQ/GpvN"/>
</dbReference>
<dbReference type="AlphaFoldDB" id="I1XG60"/>
<dbReference type="Gene3D" id="1.10.8.80">
    <property type="entry name" value="Magnesium chelatase subunit I, C-Terminal domain"/>
    <property type="match status" value="1"/>
</dbReference>
<dbReference type="Proteomes" id="UP000009144">
    <property type="component" value="Chromosome"/>
</dbReference>
<protein>
    <submittedName>
        <fullName evidence="1">MoxR-like ATPase</fullName>
    </submittedName>
</protein>
<name>I1XG60_METNJ</name>
<gene>
    <name evidence="1" type="ordered locus">Q7A_533</name>
</gene>
<dbReference type="HOGENOM" id="CLU_034716_0_1_6"/>
<proteinExistence type="predicted"/>
<dbReference type="KEGG" id="mej:Q7A_533"/>
<dbReference type="eggNOG" id="COG0714">
    <property type="taxonomic scope" value="Bacteria"/>
</dbReference>
<dbReference type="PRINTS" id="PR00300">
    <property type="entry name" value="CLPPROTEASEA"/>
</dbReference>
<dbReference type="RefSeq" id="WP_014705754.1">
    <property type="nucleotide sequence ID" value="NC_017857.3"/>
</dbReference>
<dbReference type="OrthoDB" id="9808397at2"/>
<dbReference type="InterPro" id="IPR003593">
    <property type="entry name" value="AAA+_ATPase"/>
</dbReference>
<dbReference type="EMBL" id="CP003390">
    <property type="protein sequence ID" value="AFI83379.1"/>
    <property type="molecule type" value="Genomic_DNA"/>
</dbReference>
<dbReference type="InterPro" id="IPR041628">
    <property type="entry name" value="ChlI/MoxR_AAA_lid"/>
</dbReference>
<dbReference type="SMART" id="SM00382">
    <property type="entry name" value="AAA"/>
    <property type="match status" value="1"/>
</dbReference>
<reference evidence="1 2" key="2">
    <citation type="journal article" date="2013" name="Int. J. Syst. Evol. Microbiol.">
        <title>Methylophaga nitratireducenticrescens sp. nov. and Methylophaga frappieri sp. nov., isolated from the biofilm of the methanol-fed denitrification system treating the seawater at the Montreal Biodome.</title>
        <authorList>
            <person name="Villeneuve C."/>
            <person name="Martineau C."/>
            <person name="Mauffrey F."/>
            <person name="Villemur R."/>
        </authorList>
    </citation>
    <scope>NUCLEOTIDE SEQUENCE [LARGE SCALE GENOMIC DNA]</scope>
    <source>
        <strain evidence="1 2">JAM1</strain>
    </source>
</reference>
<dbReference type="PANTHER" id="PTHR42759:SF6">
    <property type="entry name" value="REGULATORY PROTEIN-RELATED"/>
    <property type="match status" value="1"/>
</dbReference>
<dbReference type="InterPro" id="IPR027417">
    <property type="entry name" value="P-loop_NTPase"/>
</dbReference>
<dbReference type="CDD" id="cd00009">
    <property type="entry name" value="AAA"/>
    <property type="match status" value="1"/>
</dbReference>
<sequence length="344" mass="38906">MSNVAENSENLLTDWHQQAITLQKNINQTILGQEHIIDLMVVAIFCRGHILLEGDVGVGKTTLLRATAESLGGNFERIEGTIDLMPHDLVYYTHIANDGKPAVSEGPLLKHGENLSIFFFNEINRARPQVHSLLLRVMAERSVSAFNKTFFFPHLQVFADRNRIEKDETFELPAAARDRFMMELHIKQPTAEEQLKELMFNSRYYDADKLIDSADKAVLPFHQLNDIAVAIQSYIHSSDTIQDYGFHLCQALRKPQDYGIQISDIDTEKLVLGGMGPRGISYLARSARAHAWLNQRNSVTPEDFHAVIRAISKHRIFINPVYNYNGEAIIEELISGVLNTIPSP</sequence>
<evidence type="ECO:0000313" key="1">
    <source>
        <dbReference type="EMBL" id="AFI83379.1"/>
    </source>
</evidence>
<dbReference type="GO" id="GO:0005524">
    <property type="term" value="F:ATP binding"/>
    <property type="evidence" value="ECO:0007669"/>
    <property type="project" value="InterPro"/>
</dbReference>
<evidence type="ECO:0000313" key="2">
    <source>
        <dbReference type="Proteomes" id="UP000009144"/>
    </source>
</evidence>
<dbReference type="InterPro" id="IPR001270">
    <property type="entry name" value="ClpA/B"/>
</dbReference>
<accession>I1XG60</accession>
<reference evidence="1 2" key="1">
    <citation type="journal article" date="2012" name="J. Bacteriol.">
        <title>Complete genome sequences of Methylophaga sp. strain JAM1 and Methylophaga sp. strain JAM7.</title>
        <authorList>
            <person name="Villeneuve C."/>
            <person name="Martineau C."/>
            <person name="Mauffrey F."/>
            <person name="Villemur R."/>
        </authorList>
    </citation>
    <scope>NUCLEOTIDE SEQUENCE [LARGE SCALE GENOMIC DNA]</scope>
    <source>
        <strain evidence="1 2">JAM1</strain>
    </source>
</reference>
<dbReference type="Gene3D" id="3.40.50.300">
    <property type="entry name" value="P-loop containing nucleotide triphosphate hydrolases"/>
    <property type="match status" value="1"/>
</dbReference>
<organism evidence="1 2">
    <name type="scientific">Methylophaga nitratireducenticrescens</name>
    <dbReference type="NCBI Taxonomy" id="754476"/>
    <lineage>
        <taxon>Bacteria</taxon>
        <taxon>Pseudomonadati</taxon>
        <taxon>Pseudomonadota</taxon>
        <taxon>Gammaproteobacteria</taxon>
        <taxon>Thiotrichales</taxon>
        <taxon>Piscirickettsiaceae</taxon>
        <taxon>Methylophaga</taxon>
    </lineage>
</organism>
<dbReference type="STRING" id="754476.Q7A_533"/>
<dbReference type="PATRIC" id="fig|754476.3.peg.524"/>